<sequence>MVKAQRLKLLKNKLEKAKGRKKEWLVSIAPFFFLFLSAKHLFFPSLFWVLFLVSHLSSTSTLPSCNKKKNL</sequence>
<organism evidence="1 2">
    <name type="scientific">Cichorium intybus</name>
    <name type="common">Chicory</name>
    <dbReference type="NCBI Taxonomy" id="13427"/>
    <lineage>
        <taxon>Eukaryota</taxon>
        <taxon>Viridiplantae</taxon>
        <taxon>Streptophyta</taxon>
        <taxon>Embryophyta</taxon>
        <taxon>Tracheophyta</taxon>
        <taxon>Spermatophyta</taxon>
        <taxon>Magnoliopsida</taxon>
        <taxon>eudicotyledons</taxon>
        <taxon>Gunneridae</taxon>
        <taxon>Pentapetalae</taxon>
        <taxon>asterids</taxon>
        <taxon>campanulids</taxon>
        <taxon>Asterales</taxon>
        <taxon>Asteraceae</taxon>
        <taxon>Cichorioideae</taxon>
        <taxon>Cichorieae</taxon>
        <taxon>Cichoriinae</taxon>
        <taxon>Cichorium</taxon>
    </lineage>
</organism>
<gene>
    <name evidence="1" type="ORF">L2E82_01156</name>
</gene>
<accession>A0ACB9GY66</accession>
<evidence type="ECO:0000313" key="2">
    <source>
        <dbReference type="Proteomes" id="UP001055811"/>
    </source>
</evidence>
<protein>
    <submittedName>
        <fullName evidence="1">Uncharacterized protein</fullName>
    </submittedName>
</protein>
<dbReference type="Proteomes" id="UP001055811">
    <property type="component" value="Linkage Group LG01"/>
</dbReference>
<reference evidence="2" key="1">
    <citation type="journal article" date="2022" name="Mol. Ecol. Resour.">
        <title>The genomes of chicory, endive, great burdock and yacon provide insights into Asteraceae palaeo-polyploidization history and plant inulin production.</title>
        <authorList>
            <person name="Fan W."/>
            <person name="Wang S."/>
            <person name="Wang H."/>
            <person name="Wang A."/>
            <person name="Jiang F."/>
            <person name="Liu H."/>
            <person name="Zhao H."/>
            <person name="Xu D."/>
            <person name="Zhang Y."/>
        </authorList>
    </citation>
    <scope>NUCLEOTIDE SEQUENCE [LARGE SCALE GENOMIC DNA]</scope>
    <source>
        <strain evidence="2">cv. Punajuju</strain>
    </source>
</reference>
<dbReference type="EMBL" id="CM042009">
    <property type="protein sequence ID" value="KAI3788392.1"/>
    <property type="molecule type" value="Genomic_DNA"/>
</dbReference>
<keyword evidence="2" id="KW-1185">Reference proteome</keyword>
<reference evidence="1 2" key="2">
    <citation type="journal article" date="2022" name="Mol. Ecol. Resour.">
        <title>The genomes of chicory, endive, great burdock and yacon provide insights into Asteraceae paleo-polyploidization history and plant inulin production.</title>
        <authorList>
            <person name="Fan W."/>
            <person name="Wang S."/>
            <person name="Wang H."/>
            <person name="Wang A."/>
            <person name="Jiang F."/>
            <person name="Liu H."/>
            <person name="Zhao H."/>
            <person name="Xu D."/>
            <person name="Zhang Y."/>
        </authorList>
    </citation>
    <scope>NUCLEOTIDE SEQUENCE [LARGE SCALE GENOMIC DNA]</scope>
    <source>
        <strain evidence="2">cv. Punajuju</strain>
        <tissue evidence="1">Leaves</tissue>
    </source>
</reference>
<name>A0ACB9GY66_CICIN</name>
<proteinExistence type="predicted"/>
<evidence type="ECO:0000313" key="1">
    <source>
        <dbReference type="EMBL" id="KAI3788392.1"/>
    </source>
</evidence>
<comment type="caution">
    <text evidence="1">The sequence shown here is derived from an EMBL/GenBank/DDBJ whole genome shotgun (WGS) entry which is preliminary data.</text>
</comment>